<evidence type="ECO:0000313" key="11">
    <source>
        <dbReference type="EMBL" id="TVM17296.1"/>
    </source>
</evidence>
<dbReference type="PANTHER" id="PTHR13285:SF23">
    <property type="entry name" value="TEICHOIC ACID D-ALANYLTRANSFERASE"/>
    <property type="match status" value="1"/>
</dbReference>
<evidence type="ECO:0000256" key="1">
    <source>
        <dbReference type="ARBA" id="ARBA00004651"/>
    </source>
</evidence>
<dbReference type="GO" id="GO:0042121">
    <property type="term" value="P:alginic acid biosynthetic process"/>
    <property type="evidence" value="ECO:0007669"/>
    <property type="project" value="InterPro"/>
</dbReference>
<feature type="transmembrane region" description="Helical" evidence="10">
    <location>
        <begin position="359"/>
        <end position="375"/>
    </location>
</feature>
<dbReference type="GO" id="GO:0005886">
    <property type="term" value="C:plasma membrane"/>
    <property type="evidence" value="ECO:0007669"/>
    <property type="project" value="UniProtKB-SubCell"/>
</dbReference>
<feature type="transmembrane region" description="Helical" evidence="10">
    <location>
        <begin position="470"/>
        <end position="489"/>
    </location>
</feature>
<dbReference type="PIRSF" id="PIRSF016636">
    <property type="entry name" value="AlgI_DltB"/>
    <property type="match status" value="1"/>
</dbReference>
<feature type="transmembrane region" description="Helical" evidence="10">
    <location>
        <begin position="7"/>
        <end position="27"/>
    </location>
</feature>
<evidence type="ECO:0000313" key="12">
    <source>
        <dbReference type="Proteomes" id="UP000448292"/>
    </source>
</evidence>
<feature type="transmembrane region" description="Helical" evidence="10">
    <location>
        <begin position="47"/>
        <end position="66"/>
    </location>
</feature>
<evidence type="ECO:0000256" key="10">
    <source>
        <dbReference type="SAM" id="Phobius"/>
    </source>
</evidence>
<evidence type="ECO:0000256" key="8">
    <source>
        <dbReference type="ARBA" id="ARBA00023315"/>
    </source>
</evidence>
<sequence length="499" mass="57261">MLFNSLEYIFLFLPIVIAGYFIIGSWSHSSKAQNLWLVSASFFFYSYWKIEYLPLLLLSITINYLVSQRILAKGERSRLYLVLGVVFNLLLLGVFKYTDFILENVFLLIRDPDPPLLNFILPLGISFFTFQQIAFLIDCSRSQANEQRILPYSLFVSFFPQLIAGPIVHHKEMMPQFEARSRRSIQWENLSLGLFIFSMGLFKKVAIADTLAPWVNQGFAQPEQLSFVDAWATCFWYTFQLYFDFSGYSDMAIGAARMLNINLPINFNSPYKAYSIQDFWRRWHMTLSRWLRDYLYIPLGGNRRGPIRNYINLFLTFLLAGLWHGAAWTFVLWGAMHGVALVLHRFISRSNWLHLPRGLAVVFTFLFVAVAWVPFRAESLTSAWAIGRGMLGMNGVAVPQAIADQLQTLLGVVIPNIQVATAAEPFGIWAYLLLPILFVVVFFPKNTMEVAHIIEGGENSFLGYKPNLRCAACTALAMFISLLSFFGQVTRSEFLYFNF</sequence>
<dbReference type="InterPro" id="IPR028362">
    <property type="entry name" value="AlgI"/>
</dbReference>
<dbReference type="GO" id="GO:0016746">
    <property type="term" value="F:acyltransferase activity"/>
    <property type="evidence" value="ECO:0007669"/>
    <property type="project" value="UniProtKB-KW"/>
</dbReference>
<comment type="caution">
    <text evidence="11">The sequence shown here is derived from an EMBL/GenBank/DDBJ whole genome shotgun (WGS) entry which is preliminary data.</text>
</comment>
<feature type="transmembrane region" description="Helical" evidence="10">
    <location>
        <begin position="189"/>
        <end position="207"/>
    </location>
</feature>
<reference evidence="11 12" key="1">
    <citation type="submission" date="2018-06" db="EMBL/GenBank/DDBJ databases">
        <title>Complete genome of Desulfovibrio indonesiensis P37SLT.</title>
        <authorList>
            <person name="Crispim J.S."/>
            <person name="Vidigal P.M.P."/>
            <person name="Silva L.C.F."/>
            <person name="Laguardia C.N."/>
            <person name="Araujo L.C."/>
            <person name="Dias R.S."/>
            <person name="Sousa M.P."/>
            <person name="Paula S.O."/>
            <person name="Silva C."/>
        </authorList>
    </citation>
    <scope>NUCLEOTIDE SEQUENCE [LARGE SCALE GENOMIC DNA]</scope>
    <source>
        <strain evidence="11 12">P37SLT</strain>
    </source>
</reference>
<keyword evidence="8 9" id="KW-0012">Acyltransferase</keyword>
<keyword evidence="5 10" id="KW-0812">Transmembrane</keyword>
<gene>
    <name evidence="11" type="ORF">DPQ33_08910</name>
</gene>
<evidence type="ECO:0000256" key="4">
    <source>
        <dbReference type="ARBA" id="ARBA00022679"/>
    </source>
</evidence>
<proteinExistence type="inferred from homology"/>
<evidence type="ECO:0000256" key="6">
    <source>
        <dbReference type="ARBA" id="ARBA00022989"/>
    </source>
</evidence>
<evidence type="ECO:0000256" key="7">
    <source>
        <dbReference type="ARBA" id="ARBA00023136"/>
    </source>
</evidence>
<evidence type="ECO:0000256" key="3">
    <source>
        <dbReference type="ARBA" id="ARBA00022475"/>
    </source>
</evidence>
<dbReference type="EMBL" id="QMIE01000007">
    <property type="protein sequence ID" value="TVM17296.1"/>
    <property type="molecule type" value="Genomic_DNA"/>
</dbReference>
<comment type="subcellular location">
    <subcellularLocation>
        <location evidence="1">Cell membrane</location>
        <topology evidence="1">Multi-pass membrane protein</topology>
    </subcellularLocation>
</comment>
<feature type="transmembrane region" description="Helical" evidence="10">
    <location>
        <begin position="78"/>
        <end position="97"/>
    </location>
</feature>
<dbReference type="AlphaFoldDB" id="A0A7M3MEH4"/>
<dbReference type="PIRSF" id="PIRSF500217">
    <property type="entry name" value="AlgI"/>
    <property type="match status" value="1"/>
</dbReference>
<comment type="similarity">
    <text evidence="2 9">Belongs to the membrane-bound acyltransferase family.</text>
</comment>
<feature type="transmembrane region" description="Helical" evidence="10">
    <location>
        <begin position="117"/>
        <end position="137"/>
    </location>
</feature>
<dbReference type="Proteomes" id="UP000448292">
    <property type="component" value="Unassembled WGS sequence"/>
</dbReference>
<protein>
    <submittedName>
        <fullName evidence="11">MBOAT family protein</fullName>
    </submittedName>
</protein>
<dbReference type="InterPro" id="IPR004299">
    <property type="entry name" value="MBOAT_fam"/>
</dbReference>
<dbReference type="Pfam" id="PF03062">
    <property type="entry name" value="MBOAT"/>
    <property type="match status" value="1"/>
</dbReference>
<dbReference type="RefSeq" id="WP_144302874.1">
    <property type="nucleotide sequence ID" value="NZ_QMIE01000007.1"/>
</dbReference>
<keyword evidence="12" id="KW-1185">Reference proteome</keyword>
<keyword evidence="6 10" id="KW-1133">Transmembrane helix</keyword>
<keyword evidence="7 9" id="KW-0472">Membrane</keyword>
<feature type="transmembrane region" description="Helical" evidence="10">
    <location>
        <begin position="426"/>
        <end position="443"/>
    </location>
</feature>
<feature type="transmembrane region" description="Helical" evidence="10">
    <location>
        <begin position="307"/>
        <end position="324"/>
    </location>
</feature>
<dbReference type="InterPro" id="IPR051085">
    <property type="entry name" value="MB_O-acyltransferase"/>
</dbReference>
<dbReference type="OrthoDB" id="139172at2"/>
<dbReference type="InterPro" id="IPR024194">
    <property type="entry name" value="Ac/AlaTfrase_AlgI/DltB"/>
</dbReference>
<evidence type="ECO:0000256" key="9">
    <source>
        <dbReference type="PIRNR" id="PIRNR016636"/>
    </source>
</evidence>
<accession>A0A7M3MEH4</accession>
<keyword evidence="4 9" id="KW-0808">Transferase</keyword>
<evidence type="ECO:0000256" key="2">
    <source>
        <dbReference type="ARBA" id="ARBA00010323"/>
    </source>
</evidence>
<organism evidence="11 12">
    <name type="scientific">Oceanidesulfovibrio indonesiensis</name>
    <dbReference type="NCBI Taxonomy" id="54767"/>
    <lineage>
        <taxon>Bacteria</taxon>
        <taxon>Pseudomonadati</taxon>
        <taxon>Thermodesulfobacteriota</taxon>
        <taxon>Desulfovibrionia</taxon>
        <taxon>Desulfovibrionales</taxon>
        <taxon>Desulfovibrionaceae</taxon>
        <taxon>Oceanidesulfovibrio</taxon>
    </lineage>
</organism>
<dbReference type="PANTHER" id="PTHR13285">
    <property type="entry name" value="ACYLTRANSFERASE"/>
    <property type="match status" value="1"/>
</dbReference>
<name>A0A7M3MEH4_9BACT</name>
<keyword evidence="3 9" id="KW-1003">Cell membrane</keyword>
<evidence type="ECO:0000256" key="5">
    <source>
        <dbReference type="ARBA" id="ARBA00022692"/>
    </source>
</evidence>